<dbReference type="Gene3D" id="3.40.120.10">
    <property type="entry name" value="Alpha-D-Glucose-1,6-Bisphosphate, subunit A, domain 3"/>
    <property type="match status" value="3"/>
</dbReference>
<feature type="domain" description="Alpha-D-phosphohexomutase alpha/beta/alpha" evidence="9">
    <location>
        <begin position="248"/>
        <end position="357"/>
    </location>
</feature>
<dbReference type="Pfam" id="PF02879">
    <property type="entry name" value="PGM_PMM_II"/>
    <property type="match status" value="1"/>
</dbReference>
<dbReference type="Gene3D" id="3.30.310.50">
    <property type="entry name" value="Alpha-D-phosphohexomutase, C-terminal domain"/>
    <property type="match status" value="1"/>
</dbReference>
<dbReference type="OrthoDB" id="9803322at2"/>
<dbReference type="PANTHER" id="PTHR43771:SF2">
    <property type="entry name" value="PHOSPHOMANNOMUTASE_PHOSPHOGLUCOMUTASE"/>
    <property type="match status" value="1"/>
</dbReference>
<dbReference type="EMBL" id="MJMG01000006">
    <property type="protein sequence ID" value="OEY86676.1"/>
    <property type="molecule type" value="Genomic_DNA"/>
</dbReference>
<evidence type="ECO:0000256" key="3">
    <source>
        <dbReference type="ARBA" id="ARBA00022553"/>
    </source>
</evidence>
<keyword evidence="11" id="KW-1185">Reference proteome</keyword>
<gene>
    <name evidence="10" type="ORF">BIY23_02310</name>
</gene>
<dbReference type="RefSeq" id="WP_070065007.1">
    <property type="nucleotide sequence ID" value="NZ_MJMG01000006.1"/>
</dbReference>
<evidence type="ECO:0000256" key="4">
    <source>
        <dbReference type="ARBA" id="ARBA00022723"/>
    </source>
</evidence>
<evidence type="ECO:0000313" key="11">
    <source>
        <dbReference type="Proteomes" id="UP000175679"/>
    </source>
</evidence>
<keyword evidence="4" id="KW-0479">Metal-binding</keyword>
<evidence type="ECO:0000256" key="2">
    <source>
        <dbReference type="ARBA" id="ARBA00010231"/>
    </source>
</evidence>
<dbReference type="InterPro" id="IPR036900">
    <property type="entry name" value="A-D-PHexomutase_C_sf"/>
</dbReference>
<dbReference type="GO" id="GO:0046872">
    <property type="term" value="F:metal ion binding"/>
    <property type="evidence" value="ECO:0007669"/>
    <property type="project" value="UniProtKB-KW"/>
</dbReference>
<name>A0A1E7QJZ2_WOLPI</name>
<organism evidence="10 11">
    <name type="scientific">Wolbachia pipientis</name>
    <dbReference type="NCBI Taxonomy" id="955"/>
    <lineage>
        <taxon>Bacteria</taxon>
        <taxon>Pseudomonadati</taxon>
        <taxon>Pseudomonadota</taxon>
        <taxon>Alphaproteobacteria</taxon>
        <taxon>Rickettsiales</taxon>
        <taxon>Anaplasmataceae</taxon>
        <taxon>Wolbachieae</taxon>
        <taxon>Wolbachia</taxon>
    </lineage>
</organism>
<evidence type="ECO:0000259" key="9">
    <source>
        <dbReference type="Pfam" id="PF02880"/>
    </source>
</evidence>
<evidence type="ECO:0000259" key="8">
    <source>
        <dbReference type="Pfam" id="PF02879"/>
    </source>
</evidence>
<evidence type="ECO:0000256" key="5">
    <source>
        <dbReference type="ARBA" id="ARBA00022842"/>
    </source>
</evidence>
<reference evidence="10 11" key="1">
    <citation type="submission" date="2016-09" db="EMBL/GenBank/DDBJ databases">
        <title>Genomic evidence for plant-parasitic nematodes as the earliest Wolbachia hosts.</title>
        <authorList>
            <person name="Brown A.M."/>
            <person name="Wasala S.K."/>
            <person name="Howe D.K."/>
            <person name="Peetz A.B."/>
            <person name="Zasada I.A."/>
            <person name="Denver D.R."/>
        </authorList>
    </citation>
    <scope>NUCLEOTIDE SEQUENCE [LARGE SCALE GENOMIC DNA]</scope>
    <source>
        <strain evidence="11">wPpe</strain>
    </source>
</reference>
<dbReference type="InterPro" id="IPR005845">
    <property type="entry name" value="A-D-PHexomutase_a/b/a-II"/>
</dbReference>
<dbReference type="AlphaFoldDB" id="A0A1E7QJZ2"/>
<dbReference type="Proteomes" id="UP000175679">
    <property type="component" value="Unassembled WGS sequence"/>
</dbReference>
<comment type="cofactor">
    <cofactor evidence="1">
        <name>Mg(2+)</name>
        <dbReference type="ChEBI" id="CHEBI:18420"/>
    </cofactor>
</comment>
<dbReference type="GO" id="GO:0005975">
    <property type="term" value="P:carbohydrate metabolic process"/>
    <property type="evidence" value="ECO:0007669"/>
    <property type="project" value="InterPro"/>
</dbReference>
<dbReference type="InterPro" id="IPR016055">
    <property type="entry name" value="A-D-PHexomutase_a/b/a-I/II/III"/>
</dbReference>
<feature type="domain" description="Alpha-D-phosphohexomutase alpha/beta/alpha" evidence="7">
    <location>
        <begin position="6"/>
        <end position="127"/>
    </location>
</feature>
<dbReference type="PRINTS" id="PR00509">
    <property type="entry name" value="PGMPMM"/>
</dbReference>
<dbReference type="CDD" id="cd03089">
    <property type="entry name" value="PMM_PGM"/>
    <property type="match status" value="1"/>
</dbReference>
<comment type="similarity">
    <text evidence="2">Belongs to the phosphohexose mutase family.</text>
</comment>
<dbReference type="Pfam" id="PF02880">
    <property type="entry name" value="PGM_PMM_III"/>
    <property type="match status" value="1"/>
</dbReference>
<sequence>MDYSIIRKYDIRGIVGKDLHISDGYEVGRKFGQVSGNICIGYDSRIHSPEIEKALIRGLTLSGANVIRIGLCSSPMLYAATKLTHAKIGIMVTASHNSSEYNGFKFFSNTKVFSEQEINKIIHSSIESSIKTGAIINVNIYDQYIKILKNTVESNAKGKIKIAWDCSNSPTSGIIRYIEDILPGHTHIVINNLIDGTFPLHNPDPTEEENLTYLINTVKEHGCDLGIALDGDGDRIRLIDNKGTIVSNDHLFMIFTREILEKHPRSKIIANIKISMKAHDFISQLGGQVITCATGHSLVKKKMIEENAHFAGELSGHFFFSDLGFDDGLYSAIKAINILLKAQQNLSDIVANLPKLYITNEVKIMSTEEKKFQIIESIKKTLEKQNIAFSDLDGIKVIASENKGWWILRASNTQNCITARCEGNTLEDFTLIKKMLYHYISQAELLNCSSSKENLPE</sequence>
<evidence type="ECO:0000259" key="7">
    <source>
        <dbReference type="Pfam" id="PF02878"/>
    </source>
</evidence>
<dbReference type="PANTHER" id="PTHR43771">
    <property type="entry name" value="PHOSPHOMANNOMUTASE"/>
    <property type="match status" value="1"/>
</dbReference>
<feature type="domain" description="Alpha-D-phosphohexomutase alpha/beta/alpha" evidence="8">
    <location>
        <begin position="142"/>
        <end position="243"/>
    </location>
</feature>
<accession>A0A1E7QJZ2</accession>
<dbReference type="SUPFAM" id="SSF55957">
    <property type="entry name" value="Phosphoglucomutase, C-terminal domain"/>
    <property type="match status" value="1"/>
</dbReference>
<evidence type="ECO:0000256" key="1">
    <source>
        <dbReference type="ARBA" id="ARBA00001946"/>
    </source>
</evidence>
<protein>
    <submittedName>
        <fullName evidence="10">Phosphomannomutase</fullName>
    </submittedName>
</protein>
<evidence type="ECO:0000256" key="6">
    <source>
        <dbReference type="ARBA" id="ARBA00023235"/>
    </source>
</evidence>
<proteinExistence type="inferred from homology"/>
<dbReference type="GO" id="GO:0016868">
    <property type="term" value="F:intramolecular phosphotransferase activity"/>
    <property type="evidence" value="ECO:0007669"/>
    <property type="project" value="InterPro"/>
</dbReference>
<dbReference type="Pfam" id="PF02878">
    <property type="entry name" value="PGM_PMM_I"/>
    <property type="match status" value="1"/>
</dbReference>
<dbReference type="InterPro" id="IPR005844">
    <property type="entry name" value="A-D-PHexomutase_a/b/a-I"/>
</dbReference>
<dbReference type="InterPro" id="IPR005841">
    <property type="entry name" value="Alpha-D-phosphohexomutase_SF"/>
</dbReference>
<dbReference type="SUPFAM" id="SSF53738">
    <property type="entry name" value="Phosphoglucomutase, first 3 domains"/>
    <property type="match status" value="3"/>
</dbReference>
<keyword evidence="6" id="KW-0413">Isomerase</keyword>
<keyword evidence="3" id="KW-0597">Phosphoprotein</keyword>
<dbReference type="InterPro" id="IPR005846">
    <property type="entry name" value="A-D-PHexomutase_a/b/a-III"/>
</dbReference>
<evidence type="ECO:0000313" key="10">
    <source>
        <dbReference type="EMBL" id="OEY86676.1"/>
    </source>
</evidence>
<keyword evidence="5" id="KW-0460">Magnesium</keyword>
<comment type="caution">
    <text evidence="10">The sequence shown here is derived from an EMBL/GenBank/DDBJ whole genome shotgun (WGS) entry which is preliminary data.</text>
</comment>